<evidence type="ECO:0000256" key="10">
    <source>
        <dbReference type="ARBA" id="ARBA00022927"/>
    </source>
</evidence>
<dbReference type="Proteomes" id="UP000289152">
    <property type="component" value="Unassembled WGS sequence"/>
</dbReference>
<evidence type="ECO:0000313" key="20">
    <source>
        <dbReference type="EMBL" id="RXK36042.1"/>
    </source>
</evidence>
<comment type="caution">
    <text evidence="20">The sequence shown here is derived from an EMBL/GenBank/DDBJ whole genome shotgun (WGS) entry which is preliminary data.</text>
</comment>
<feature type="domain" description="Sec23/Sec24 beta-sandwich" evidence="19">
    <location>
        <begin position="398"/>
        <end position="500"/>
    </location>
</feature>
<dbReference type="InterPro" id="IPR007123">
    <property type="entry name" value="Gelsolin-like_dom"/>
</dbReference>
<dbReference type="GO" id="GO:0008270">
    <property type="term" value="F:zinc ion binding"/>
    <property type="evidence" value="ECO:0007669"/>
    <property type="project" value="InterPro"/>
</dbReference>
<dbReference type="InterPro" id="IPR012990">
    <property type="entry name" value="Beta-sandwich_Sec23_24"/>
</dbReference>
<evidence type="ECO:0000256" key="3">
    <source>
        <dbReference type="ARBA" id="ARBA00009210"/>
    </source>
</evidence>
<dbReference type="FunFam" id="3.40.50.410:FF:000008">
    <property type="entry name" value="Protein transport protein SEC23"/>
    <property type="match status" value="1"/>
</dbReference>
<evidence type="ECO:0000259" key="15">
    <source>
        <dbReference type="Pfam" id="PF00626"/>
    </source>
</evidence>
<dbReference type="GO" id="GO:0005096">
    <property type="term" value="F:GTPase activator activity"/>
    <property type="evidence" value="ECO:0007669"/>
    <property type="project" value="TreeGrafter"/>
</dbReference>
<evidence type="ECO:0000313" key="21">
    <source>
        <dbReference type="Proteomes" id="UP000289152"/>
    </source>
</evidence>
<dbReference type="InterPro" id="IPR037550">
    <property type="entry name" value="Sec23_C"/>
</dbReference>
<dbReference type="VEuPathDB" id="FungiDB:TREMEDRAFT_71580"/>
<dbReference type="GO" id="GO:0000139">
    <property type="term" value="C:Golgi membrane"/>
    <property type="evidence" value="ECO:0007669"/>
    <property type="project" value="UniProtKB-SubCell"/>
</dbReference>
<dbReference type="Pfam" id="PF08033">
    <property type="entry name" value="Sec23_BS"/>
    <property type="match status" value="1"/>
</dbReference>
<dbReference type="InterPro" id="IPR036174">
    <property type="entry name" value="Znf_Sec23_Sec24_sf"/>
</dbReference>
<dbReference type="FunFam" id="3.40.20.10:FF:000006">
    <property type="entry name" value="Protein transport protein SEC23"/>
    <property type="match status" value="1"/>
</dbReference>
<evidence type="ECO:0000256" key="8">
    <source>
        <dbReference type="ARBA" id="ARBA00022833"/>
    </source>
</evidence>
<reference evidence="20 21" key="1">
    <citation type="submission" date="2016-06" db="EMBL/GenBank/DDBJ databases">
        <title>Evolution of pathogenesis and genome organization in the Tremellales.</title>
        <authorList>
            <person name="Cuomo C."/>
            <person name="Litvintseva A."/>
            <person name="Heitman J."/>
            <person name="Chen Y."/>
            <person name="Sun S."/>
            <person name="Springer D."/>
            <person name="Dromer F."/>
            <person name="Young S."/>
            <person name="Zeng Q."/>
            <person name="Chapman S."/>
            <person name="Gujja S."/>
            <person name="Saif S."/>
            <person name="Birren B."/>
        </authorList>
    </citation>
    <scope>NUCLEOTIDE SEQUENCE [LARGE SCALE GENOMIC DNA]</scope>
    <source>
        <strain evidence="20 21">ATCC 28783</strain>
    </source>
</reference>
<evidence type="ECO:0000256" key="13">
    <source>
        <dbReference type="ARBA" id="ARBA00023329"/>
    </source>
</evidence>
<evidence type="ECO:0000256" key="6">
    <source>
        <dbReference type="ARBA" id="ARBA00022723"/>
    </source>
</evidence>
<evidence type="ECO:0000256" key="5">
    <source>
        <dbReference type="ARBA" id="ARBA00022490"/>
    </source>
</evidence>
<feature type="domain" description="Zinc finger Sec23/Sec24-type" evidence="16">
    <location>
        <begin position="56"/>
        <end position="95"/>
    </location>
</feature>
<dbReference type="InterPro" id="IPR006896">
    <property type="entry name" value="Sec23/24_trunk_dom"/>
</dbReference>
<evidence type="ECO:0000256" key="2">
    <source>
        <dbReference type="ARBA" id="ARBA00004397"/>
    </source>
</evidence>
<dbReference type="GO" id="GO:0030127">
    <property type="term" value="C:COPII vesicle coat"/>
    <property type="evidence" value="ECO:0007669"/>
    <property type="project" value="InterPro"/>
</dbReference>
<dbReference type="GO" id="GO:0006886">
    <property type="term" value="P:intracellular protein transport"/>
    <property type="evidence" value="ECO:0007669"/>
    <property type="project" value="InterPro"/>
</dbReference>
<dbReference type="InterPro" id="IPR006900">
    <property type="entry name" value="Sec23/24_helical_dom"/>
</dbReference>
<evidence type="ECO:0000259" key="18">
    <source>
        <dbReference type="Pfam" id="PF04815"/>
    </source>
</evidence>
<keyword evidence="4 14" id="KW-0813">Transport</keyword>
<evidence type="ECO:0000256" key="4">
    <source>
        <dbReference type="ARBA" id="ARBA00022448"/>
    </source>
</evidence>
<feature type="domain" description="Gelsolin-like" evidence="15">
    <location>
        <begin position="625"/>
        <end position="713"/>
    </location>
</feature>
<keyword evidence="8 14" id="KW-0862">Zinc</keyword>
<keyword evidence="6 14" id="KW-0479">Metal-binding</keyword>
<evidence type="ECO:0000259" key="19">
    <source>
        <dbReference type="Pfam" id="PF08033"/>
    </source>
</evidence>
<keyword evidence="13 14" id="KW-0968">Cytoplasmic vesicle</keyword>
<dbReference type="InterPro" id="IPR036175">
    <property type="entry name" value="Sec23/24_helical_dom_sf"/>
</dbReference>
<keyword evidence="5 14" id="KW-0963">Cytoplasm</keyword>
<evidence type="ECO:0000256" key="1">
    <source>
        <dbReference type="ARBA" id="ARBA00004299"/>
    </source>
</evidence>
<dbReference type="InterPro" id="IPR006895">
    <property type="entry name" value="Znf_Sec23_Sec24"/>
</dbReference>
<dbReference type="SUPFAM" id="SSF82754">
    <property type="entry name" value="C-terminal, gelsolin-like domain of Sec23/24"/>
    <property type="match status" value="1"/>
</dbReference>
<keyword evidence="10 14" id="KW-0653">Protein transport</keyword>
<dbReference type="GO" id="GO:0090110">
    <property type="term" value="P:COPII-coated vesicle cargo loading"/>
    <property type="evidence" value="ECO:0007669"/>
    <property type="project" value="TreeGrafter"/>
</dbReference>
<keyword evidence="11 14" id="KW-0333">Golgi apparatus</keyword>
<dbReference type="Gene3D" id="3.40.50.410">
    <property type="entry name" value="von Willebrand factor, type A domain"/>
    <property type="match status" value="1"/>
</dbReference>
<feature type="domain" description="Sec23/Sec24 helical" evidence="18">
    <location>
        <begin position="513"/>
        <end position="611"/>
    </location>
</feature>
<dbReference type="Pfam" id="PF04815">
    <property type="entry name" value="Sec23_helical"/>
    <property type="match status" value="1"/>
</dbReference>
<dbReference type="PANTHER" id="PTHR11141">
    <property type="entry name" value="PROTEIN TRANSPORT PROTEIN SEC23"/>
    <property type="match status" value="1"/>
</dbReference>
<evidence type="ECO:0000259" key="17">
    <source>
        <dbReference type="Pfam" id="PF04811"/>
    </source>
</evidence>
<dbReference type="InParanoid" id="A0A4Q1BB66"/>
<dbReference type="Gene3D" id="1.20.120.730">
    <property type="entry name" value="Sec23/Sec24 helical domain"/>
    <property type="match status" value="1"/>
</dbReference>
<dbReference type="AlphaFoldDB" id="A0A4Q1BB66"/>
<organism evidence="20 21">
    <name type="scientific">Tremella mesenterica</name>
    <name type="common">Jelly fungus</name>
    <dbReference type="NCBI Taxonomy" id="5217"/>
    <lineage>
        <taxon>Eukaryota</taxon>
        <taxon>Fungi</taxon>
        <taxon>Dikarya</taxon>
        <taxon>Basidiomycota</taxon>
        <taxon>Agaricomycotina</taxon>
        <taxon>Tremellomycetes</taxon>
        <taxon>Tremellales</taxon>
        <taxon>Tremellaceae</taxon>
        <taxon>Tremella</taxon>
    </lineage>
</organism>
<name>A0A4Q1BB66_TREME</name>
<dbReference type="InterPro" id="IPR029006">
    <property type="entry name" value="ADF-H/Gelsolin-like_dom_sf"/>
</dbReference>
<evidence type="ECO:0000259" key="16">
    <source>
        <dbReference type="Pfam" id="PF04810"/>
    </source>
</evidence>
<dbReference type="STRING" id="5217.A0A4Q1BB66"/>
<evidence type="ECO:0000256" key="11">
    <source>
        <dbReference type="ARBA" id="ARBA00023034"/>
    </source>
</evidence>
<dbReference type="OrthoDB" id="10256289at2759"/>
<sequence length="762" mass="84872">MSTNNFEDVEDRDGIRLSWNAWPSSRIEATRTVVPISALYTPLKEREDLPPVLYEPVTCKASCKAILNPFCQIDVRGKLWICPFCLQRNPFPPHYKDITTTNLPAELLPKYTTIEYTLSRPAQIPPIFLYVVDTCVDEDELKALRETLVVSLSLLPPTALVGLITFGTMTMVHELAYSDCPKSYVFRGSKEYQPKQIADMLGLNPSNRMQAVRPGQPMPAPAASRFLMPAQACEFQLTSILEGLQRDPWPVEQDKRPLRCTGVAMGVAVSLLETTFPNTGARIMLFSGGPPTDGPGLVVGPELREPIRSHHDIDRDSVKHFKRATKYFEGLSKRASANGHAIDIYAGCLDQVGLLEMKSLTNATNGSMVISDSFMTAIFKQTFLRSLGKDDDGHLKMGFNGTFEVLTTKELKISGVIGHVISANKKTPSVGETEIGIGQTSAWKVCSLTPKSSLATYFEVVTPAGQPLQPNQTGLIQFVTHYQHSSGQFRLRVTTIARTFHEGGHPAIAASFDQEAAAVLMARIAVFKAEIDDSPDVLRWLDRMLIRLCQKFAEYRKEDPTSFQLSPNFSIYPQFMFHLRRSQFLQVFNNSPDETAFYRHVLNDADVNNSLIMIQPTLMSYTFDVEPHPVLLDSVSIRPDVILLLDTFFHILIFHGETIAQWRKANYQDQEGYENFKELLESPITDAQDLLEDRSPIPRYVVCDQGGSQARFLLSKLNPSTTHMSGGYGGGGNGGQAIFTDDVSLQVFMEHLKRLAVGASTS</sequence>
<evidence type="ECO:0000256" key="14">
    <source>
        <dbReference type="RuleBase" id="RU365030"/>
    </source>
</evidence>
<dbReference type="Pfam" id="PF04810">
    <property type="entry name" value="zf-Sec23_Sec24"/>
    <property type="match status" value="1"/>
</dbReference>
<dbReference type="Pfam" id="PF00626">
    <property type="entry name" value="Gelsolin"/>
    <property type="match status" value="1"/>
</dbReference>
<dbReference type="EMBL" id="SDIL01000111">
    <property type="protein sequence ID" value="RXK36042.1"/>
    <property type="molecule type" value="Genomic_DNA"/>
</dbReference>
<evidence type="ECO:0000256" key="9">
    <source>
        <dbReference type="ARBA" id="ARBA00022892"/>
    </source>
</evidence>
<comment type="function">
    <text evidence="14">Component of the coat protein complex II (COPII) which promotes the formation of transport vesicles from the endoplasmic reticulum (ER). The coat has two main functions, the physical deformation of the endoplasmic reticulum membrane into vesicles and the selection of cargo molecules.</text>
</comment>
<dbReference type="SUPFAM" id="SSF81811">
    <property type="entry name" value="Helical domain of Sec23/24"/>
    <property type="match status" value="1"/>
</dbReference>
<dbReference type="FunFam" id="2.30.30.380:FF:000001">
    <property type="entry name" value="Protein transport protein SEC23"/>
    <property type="match status" value="1"/>
</dbReference>
<dbReference type="FunCoup" id="A0A4Q1BB66">
    <property type="interactions" value="374"/>
</dbReference>
<protein>
    <recommendedName>
        <fullName evidence="14">Protein transport protein SEC23</fullName>
    </recommendedName>
</protein>
<dbReference type="SUPFAM" id="SSF82919">
    <property type="entry name" value="Zn-finger domain of Sec23/24"/>
    <property type="match status" value="1"/>
</dbReference>
<evidence type="ECO:0000256" key="7">
    <source>
        <dbReference type="ARBA" id="ARBA00022824"/>
    </source>
</evidence>
<dbReference type="Gene3D" id="2.30.30.380">
    <property type="entry name" value="Zn-finger domain of Sec23/24"/>
    <property type="match status" value="1"/>
</dbReference>
<gene>
    <name evidence="20" type="ORF">M231_06690</name>
</gene>
<dbReference type="PANTHER" id="PTHR11141:SF0">
    <property type="entry name" value="PROTEIN TRANSPORT PROTEIN SEC23"/>
    <property type="match status" value="1"/>
</dbReference>
<comment type="similarity">
    <text evidence="3 14">Belongs to the SEC23/SEC24 family. SEC23 subfamily.</text>
</comment>
<proteinExistence type="inferred from homology"/>
<dbReference type="Gene3D" id="2.60.40.1670">
    <property type="entry name" value="beta-sandwich domain of Sec23/24"/>
    <property type="match status" value="1"/>
</dbReference>
<keyword evidence="21" id="KW-1185">Reference proteome</keyword>
<keyword evidence="9 14" id="KW-0931">ER-Golgi transport</keyword>
<dbReference type="InterPro" id="IPR036180">
    <property type="entry name" value="Gelsolin-like_dom_sf"/>
</dbReference>
<dbReference type="SUPFAM" id="SSF53300">
    <property type="entry name" value="vWA-like"/>
    <property type="match status" value="1"/>
</dbReference>
<dbReference type="Gene3D" id="3.40.20.10">
    <property type="entry name" value="Severin"/>
    <property type="match status" value="1"/>
</dbReference>
<dbReference type="InterPro" id="IPR037364">
    <property type="entry name" value="Sec23"/>
</dbReference>
<feature type="domain" description="Sec23/Sec24 trunk" evidence="17">
    <location>
        <begin position="125"/>
        <end position="386"/>
    </location>
</feature>
<comment type="subcellular location">
    <subcellularLocation>
        <location evidence="14">Cytoplasm</location>
    </subcellularLocation>
    <subcellularLocation>
        <location evidence="1 14">Cytoplasmic vesicle</location>
        <location evidence="1 14">COPII-coated vesicle membrane</location>
        <topology evidence="1 14">Peripheral membrane protein</topology>
        <orientation evidence="1 14">Cytoplasmic side</orientation>
    </subcellularLocation>
    <subcellularLocation>
        <location evidence="2 14">Endoplasmic reticulum membrane</location>
        <topology evidence="2 14">Peripheral membrane protein</topology>
        <orientation evidence="2 14">Cytoplasmic side</orientation>
    </subcellularLocation>
    <subcellularLocation>
        <location evidence="14">Golgi apparatus membrane</location>
        <topology evidence="14">Peripheral membrane protein</topology>
        <orientation evidence="14">Cytoplasmic side</orientation>
    </subcellularLocation>
</comment>
<keyword evidence="7 14" id="KW-0256">Endoplasmic reticulum</keyword>
<dbReference type="Pfam" id="PF04811">
    <property type="entry name" value="Sec23_trunk"/>
    <property type="match status" value="1"/>
</dbReference>
<dbReference type="FunFam" id="1.20.120.730:FF:000001">
    <property type="entry name" value="Protein transport protein SEC23"/>
    <property type="match status" value="1"/>
</dbReference>
<dbReference type="GO" id="GO:0070971">
    <property type="term" value="C:endoplasmic reticulum exit site"/>
    <property type="evidence" value="ECO:0007669"/>
    <property type="project" value="TreeGrafter"/>
</dbReference>
<dbReference type="GO" id="GO:0005789">
    <property type="term" value="C:endoplasmic reticulum membrane"/>
    <property type="evidence" value="ECO:0007669"/>
    <property type="project" value="UniProtKB-SubCell"/>
</dbReference>
<accession>A0A4Q1BB66</accession>
<evidence type="ECO:0000256" key="12">
    <source>
        <dbReference type="ARBA" id="ARBA00023136"/>
    </source>
</evidence>
<dbReference type="SUPFAM" id="SSF81995">
    <property type="entry name" value="beta-sandwich domain of Sec23/24"/>
    <property type="match status" value="1"/>
</dbReference>
<dbReference type="CDD" id="cd11287">
    <property type="entry name" value="Sec23_C"/>
    <property type="match status" value="1"/>
</dbReference>
<dbReference type="InterPro" id="IPR036465">
    <property type="entry name" value="vWFA_dom_sf"/>
</dbReference>
<keyword evidence="12 14" id="KW-0472">Membrane</keyword>